<comment type="subcellular location">
    <subcellularLocation>
        <location evidence="1">Cytoplasm</location>
    </subcellularLocation>
</comment>
<feature type="non-terminal residue" evidence="12">
    <location>
        <position position="1"/>
    </location>
</feature>
<dbReference type="FunFam" id="2.30.22.10:FF:000001">
    <property type="entry name" value="Protein GrpE"/>
    <property type="match status" value="1"/>
</dbReference>
<dbReference type="NCBIfam" id="NF010737">
    <property type="entry name" value="PRK14139.1"/>
    <property type="match status" value="1"/>
</dbReference>
<dbReference type="GO" id="GO:0006457">
    <property type="term" value="P:protein folding"/>
    <property type="evidence" value="ECO:0007669"/>
    <property type="project" value="InterPro"/>
</dbReference>
<evidence type="ECO:0000256" key="4">
    <source>
        <dbReference type="ARBA" id="ARBA00022490"/>
    </source>
</evidence>
<dbReference type="NCBIfam" id="NF010748">
    <property type="entry name" value="PRK14150.1"/>
    <property type="match status" value="1"/>
</dbReference>
<dbReference type="Gene3D" id="2.30.22.10">
    <property type="entry name" value="Head domain of nucleotide exchange factor GrpE"/>
    <property type="match status" value="1"/>
</dbReference>
<proteinExistence type="inferred from homology"/>
<evidence type="ECO:0000256" key="11">
    <source>
        <dbReference type="SAM" id="MobiDB-lite"/>
    </source>
</evidence>
<evidence type="ECO:0000256" key="3">
    <source>
        <dbReference type="ARBA" id="ARBA00011738"/>
    </source>
</evidence>
<comment type="caution">
    <text evidence="12">The sequence shown here is derived from an EMBL/GenBank/DDBJ whole genome shotgun (WGS) entry which is preliminary data.</text>
</comment>
<evidence type="ECO:0000256" key="8">
    <source>
        <dbReference type="ARBA" id="ARBA00072274"/>
    </source>
</evidence>
<keyword evidence="5 9" id="KW-0346">Stress response</keyword>
<dbReference type="InterPro" id="IPR013805">
    <property type="entry name" value="GrpE_CC"/>
</dbReference>
<gene>
    <name evidence="12" type="ORF">A3A87_08885</name>
</gene>
<evidence type="ECO:0000256" key="2">
    <source>
        <dbReference type="ARBA" id="ARBA00009054"/>
    </source>
</evidence>
<evidence type="ECO:0000256" key="10">
    <source>
        <dbReference type="RuleBase" id="RU004478"/>
    </source>
</evidence>
<dbReference type="Gene3D" id="3.90.20.20">
    <property type="match status" value="1"/>
</dbReference>
<feature type="region of interest" description="Disordered" evidence="11">
    <location>
        <begin position="1"/>
        <end position="36"/>
    </location>
</feature>
<dbReference type="InterPro" id="IPR009012">
    <property type="entry name" value="GrpE_head"/>
</dbReference>
<accession>A0A1F6U3K5</accession>
<dbReference type="GO" id="GO:0000774">
    <property type="term" value="F:adenyl-nucleotide exchange factor activity"/>
    <property type="evidence" value="ECO:0007669"/>
    <property type="project" value="InterPro"/>
</dbReference>
<protein>
    <recommendedName>
        <fullName evidence="8 9">Protein GrpE</fullName>
    </recommendedName>
</protein>
<name>A0A1F6U3K5_9PROT</name>
<dbReference type="SUPFAM" id="SSF51064">
    <property type="entry name" value="Head domain of nucleotide exchange factor GrpE"/>
    <property type="match status" value="1"/>
</dbReference>
<sequence length="201" mass="22044">SQYKEAPTGSPEQETATPAPDAGTAHDLEPATETQQLQAELEKLRAESAENLDRFLRAKAEVENVRKRGEADISTARKYAIERFAAGIVAVRDSLELARMVELPKDSNPAVQKMHEGLDLTLKLLDGIFQKFGLTLLDPQGQKFDPERHQAISMVDSVEVPPYHVVNVVQKGFLLNERLLRPAMVVVARAAAAPEKPAGQA</sequence>
<dbReference type="PRINTS" id="PR00773">
    <property type="entry name" value="GRPEPROTEIN"/>
</dbReference>
<dbReference type="GO" id="GO:0051087">
    <property type="term" value="F:protein-folding chaperone binding"/>
    <property type="evidence" value="ECO:0007669"/>
    <property type="project" value="InterPro"/>
</dbReference>
<dbReference type="AlphaFoldDB" id="A0A1F6U3K5"/>
<dbReference type="PANTHER" id="PTHR21237">
    <property type="entry name" value="GRPE PROTEIN"/>
    <property type="match status" value="1"/>
</dbReference>
<dbReference type="EMBL" id="MFTC01000029">
    <property type="protein sequence ID" value="OGI51938.1"/>
    <property type="molecule type" value="Genomic_DNA"/>
</dbReference>
<evidence type="ECO:0000256" key="5">
    <source>
        <dbReference type="ARBA" id="ARBA00023016"/>
    </source>
</evidence>
<evidence type="ECO:0000256" key="6">
    <source>
        <dbReference type="ARBA" id="ARBA00023186"/>
    </source>
</evidence>
<organism evidence="12 13">
    <name type="scientific">Candidatus Muproteobacteria bacterium RIFCSPLOWO2_01_FULL_60_18</name>
    <dbReference type="NCBI Taxonomy" id="1817768"/>
    <lineage>
        <taxon>Bacteria</taxon>
        <taxon>Pseudomonadati</taxon>
        <taxon>Pseudomonadota</taxon>
        <taxon>Candidatus Muproteobacteria</taxon>
    </lineage>
</organism>
<reference evidence="12 13" key="1">
    <citation type="journal article" date="2016" name="Nat. Commun.">
        <title>Thousands of microbial genomes shed light on interconnected biogeochemical processes in an aquifer system.</title>
        <authorList>
            <person name="Anantharaman K."/>
            <person name="Brown C.T."/>
            <person name="Hug L.A."/>
            <person name="Sharon I."/>
            <person name="Castelle C.J."/>
            <person name="Probst A.J."/>
            <person name="Thomas B.C."/>
            <person name="Singh A."/>
            <person name="Wilkins M.J."/>
            <person name="Karaoz U."/>
            <person name="Brodie E.L."/>
            <person name="Williams K.H."/>
            <person name="Hubbard S.S."/>
            <person name="Banfield J.F."/>
        </authorList>
    </citation>
    <scope>NUCLEOTIDE SEQUENCE [LARGE SCALE GENOMIC DNA]</scope>
</reference>
<comment type="similarity">
    <text evidence="2 10">Belongs to the GrpE family.</text>
</comment>
<comment type="subunit">
    <text evidence="3">Homodimer.</text>
</comment>
<evidence type="ECO:0000256" key="9">
    <source>
        <dbReference type="RuleBase" id="RU000639"/>
    </source>
</evidence>
<keyword evidence="6 9" id="KW-0143">Chaperone</keyword>
<dbReference type="GO" id="GO:0051082">
    <property type="term" value="F:unfolded protein binding"/>
    <property type="evidence" value="ECO:0007669"/>
    <property type="project" value="TreeGrafter"/>
</dbReference>
<evidence type="ECO:0000313" key="13">
    <source>
        <dbReference type="Proteomes" id="UP000179037"/>
    </source>
</evidence>
<dbReference type="GO" id="GO:0042803">
    <property type="term" value="F:protein homodimerization activity"/>
    <property type="evidence" value="ECO:0007669"/>
    <property type="project" value="InterPro"/>
</dbReference>
<dbReference type="HAMAP" id="MF_01151">
    <property type="entry name" value="GrpE"/>
    <property type="match status" value="1"/>
</dbReference>
<dbReference type="Proteomes" id="UP000179037">
    <property type="component" value="Unassembled WGS sequence"/>
</dbReference>
<evidence type="ECO:0000256" key="1">
    <source>
        <dbReference type="ARBA" id="ARBA00004496"/>
    </source>
</evidence>
<dbReference type="PANTHER" id="PTHR21237:SF23">
    <property type="entry name" value="GRPE PROTEIN HOMOLOG, MITOCHONDRIAL"/>
    <property type="match status" value="1"/>
</dbReference>
<dbReference type="GO" id="GO:0005829">
    <property type="term" value="C:cytosol"/>
    <property type="evidence" value="ECO:0007669"/>
    <property type="project" value="TreeGrafter"/>
</dbReference>
<dbReference type="Pfam" id="PF01025">
    <property type="entry name" value="GrpE"/>
    <property type="match status" value="1"/>
</dbReference>
<dbReference type="SUPFAM" id="SSF58014">
    <property type="entry name" value="Coiled-coil domain of nucleotide exchange factor GrpE"/>
    <property type="match status" value="1"/>
</dbReference>
<dbReference type="STRING" id="1817768.A3A87_08885"/>
<dbReference type="PROSITE" id="PS01071">
    <property type="entry name" value="GRPE"/>
    <property type="match status" value="1"/>
</dbReference>
<comment type="function">
    <text evidence="7 9">Participates actively in the response to hyperosmotic and heat shock by preventing the aggregation of stress-denatured proteins, in association with DnaK and GrpE. It is the nucleotide exchange factor for DnaK and may function as a thermosensor. Unfolded proteins bind initially to DnaJ; upon interaction with the DnaJ-bound protein, DnaK hydrolyzes its bound ATP, resulting in the formation of a stable complex. GrpE releases ADP from DnaK; ATP binding to DnaK triggers the release of the substrate protein, thus completing the reaction cycle. Several rounds of ATP-dependent interactions between DnaJ, DnaK and GrpE are required for fully efficient folding.</text>
</comment>
<dbReference type="InterPro" id="IPR000740">
    <property type="entry name" value="GrpE"/>
</dbReference>
<keyword evidence="4" id="KW-0963">Cytoplasm</keyword>
<dbReference type="CDD" id="cd00446">
    <property type="entry name" value="GrpE"/>
    <property type="match status" value="1"/>
</dbReference>
<evidence type="ECO:0000256" key="7">
    <source>
        <dbReference type="ARBA" id="ARBA00053401"/>
    </source>
</evidence>
<evidence type="ECO:0000313" key="12">
    <source>
        <dbReference type="EMBL" id="OGI51938.1"/>
    </source>
</evidence>